<feature type="domain" description="VIT" evidence="3">
    <location>
        <begin position="15"/>
        <end position="146"/>
    </location>
</feature>
<accession>A0A7S4CZE4</accession>
<dbReference type="Pfam" id="PF08487">
    <property type="entry name" value="VIT"/>
    <property type="match status" value="1"/>
</dbReference>
<evidence type="ECO:0000259" key="3">
    <source>
        <dbReference type="PROSITE" id="PS51468"/>
    </source>
</evidence>
<feature type="compositionally biased region" description="Acidic residues" evidence="1">
    <location>
        <begin position="1066"/>
        <end position="1083"/>
    </location>
</feature>
<feature type="compositionally biased region" description="Basic and acidic residues" evidence="1">
    <location>
        <begin position="805"/>
        <end position="846"/>
    </location>
</feature>
<sequence length="1134" mass="128618">MGSTTYQYLFHRTDKLKCGLLNEKTLAPVDFLGAQVAFTIRQFCARVNVVHTYRNTESKAIEAAYVFPVEDGWTISSFEAEMQDKSLRGTINPREHTHKEFRDGCFTAALGTLQPGEVCTTSVAFMMETAYNPHGEDLEVVLSKSILPDQVMKVADLQGWKNAFTVQGHHKLPRAVRIDVDCIMDFNIQNVHCNMISATLKTNATELTGFYEQIFPEDVPIMLEQDFVIQMKLADPRDHMKVFVVKEVGNIPEDETYAIAMPIVPHFTDEQMQSPNTEVLFMIDCSGSMANRIQEVERAVKLGLQGLPRSVRFNLLQFGDSCKLLDESSCLEFTTDNLLWGRSFIHKMEANMGGTNMYAALKAAYAVPITRGYCRQLLLITDGAVNDHYKMIRMAKDNAHTTRLFAFHLDPTAADRSAIQQLATVTAGQHHPIGPDERVTEPLLKAMEDMLHPCLTNAALQYCYEGAAMKDVAETTVPPIRNVASSLPLIFNNTRHVAYAFGGASLMANPVVQLTAWFGEQHLEWTYHMGDLQSGVRHNNNQECDRHSVLHTVVAMNRIRQLTEYSTKSALPEDDTSEVMRLSSTFNVLSPLTCFHVGVQYADESAAARTWTQDHVVKKEIACEYSYNLPRHESAIAKVERPCPPKIKDEPKASIRCEPAKDTLYKMPPAATTSTLDFMRGVVRGIVHSICRQSTLDDLVFTQLAAGNWIMNPLFARTLDSSMYELSQSVPKVHEDIVLDVPAIHERNRRFEEERQKAEAEEEERRKKEEEVAIRRAKMEMERQWKLERERAKMTEEELAALEEAEAKKKEEADEKARRDQEAAEKAKKDSEKEAEKEKKRKEAERKKLVKKLGEEAVRAQEEAEARKAEEEVMRAQKEVEAAIKREEDAKALWEWEEREKHVANIWATALALAYLDLNFEDQAQEYALVSRRGMQWLLNTGVPNAEVWPEQAAAFLKPILEEQRQIQQYEREIREREAEAARADLEAQARKEEEQREAIFAEFQASMQRQKEEETELRGLAEDEESDEETEDTRRDRLAEMAAAEAAAKQADHVEEEPGIAAMEAEAEGNDGAAEDAGDVDPDAAHAVDDEVMEEDVVAEEEAAEEEKQGEEQEEAGEEEIEEDVAEDEEEEE</sequence>
<dbReference type="SUPFAM" id="SSF53300">
    <property type="entry name" value="vWA-like"/>
    <property type="match status" value="1"/>
</dbReference>
<evidence type="ECO:0000256" key="1">
    <source>
        <dbReference type="SAM" id="MobiDB-lite"/>
    </source>
</evidence>
<dbReference type="SMART" id="SM00327">
    <property type="entry name" value="VWA"/>
    <property type="match status" value="1"/>
</dbReference>
<dbReference type="PANTHER" id="PTHR45737:SF6">
    <property type="entry name" value="VON WILLEBRAND FACTOR A DOMAIN-CONTAINING PROTEIN 5A"/>
    <property type="match status" value="1"/>
</dbReference>
<dbReference type="Pfam" id="PF13768">
    <property type="entry name" value="VWA_3"/>
    <property type="match status" value="1"/>
</dbReference>
<dbReference type="AlphaFoldDB" id="A0A7S4CZE4"/>
<protein>
    <recommendedName>
        <fullName evidence="5">VWFA domain-containing protein</fullName>
    </recommendedName>
</protein>
<feature type="compositionally biased region" description="Basic and acidic residues" evidence="1">
    <location>
        <begin position="1010"/>
        <end position="1022"/>
    </location>
</feature>
<dbReference type="InterPro" id="IPR002035">
    <property type="entry name" value="VWF_A"/>
</dbReference>
<dbReference type="EMBL" id="HBJA01063183">
    <property type="protein sequence ID" value="CAE0811182.1"/>
    <property type="molecule type" value="Transcribed_RNA"/>
</dbReference>
<reference evidence="4" key="1">
    <citation type="submission" date="2021-01" db="EMBL/GenBank/DDBJ databases">
        <authorList>
            <person name="Corre E."/>
            <person name="Pelletier E."/>
            <person name="Niang G."/>
            <person name="Scheremetjew M."/>
            <person name="Finn R."/>
            <person name="Kale V."/>
            <person name="Holt S."/>
            <person name="Cochrane G."/>
            <person name="Meng A."/>
            <person name="Brown T."/>
            <person name="Cohen L."/>
        </authorList>
    </citation>
    <scope>NUCLEOTIDE SEQUENCE</scope>
    <source>
        <strain evidence="4">CCMP1594</strain>
    </source>
</reference>
<feature type="compositionally biased region" description="Acidic residues" evidence="1">
    <location>
        <begin position="1113"/>
        <end position="1134"/>
    </location>
</feature>
<proteinExistence type="predicted"/>
<evidence type="ECO:0000313" key="4">
    <source>
        <dbReference type="EMBL" id="CAE0811182.1"/>
    </source>
</evidence>
<dbReference type="InterPro" id="IPR013694">
    <property type="entry name" value="VIT"/>
</dbReference>
<dbReference type="PANTHER" id="PTHR45737">
    <property type="entry name" value="VON WILLEBRAND FACTOR A DOMAIN-CONTAINING PROTEIN 5A"/>
    <property type="match status" value="1"/>
</dbReference>
<evidence type="ECO:0008006" key="5">
    <source>
        <dbReference type="Google" id="ProtNLM"/>
    </source>
</evidence>
<feature type="compositionally biased region" description="Acidic residues" evidence="1">
    <location>
        <begin position="1091"/>
        <end position="1106"/>
    </location>
</feature>
<organism evidence="4">
    <name type="scientific">Eutreptiella gymnastica</name>
    <dbReference type="NCBI Taxonomy" id="73025"/>
    <lineage>
        <taxon>Eukaryota</taxon>
        <taxon>Discoba</taxon>
        <taxon>Euglenozoa</taxon>
        <taxon>Euglenida</taxon>
        <taxon>Spirocuta</taxon>
        <taxon>Euglenophyceae</taxon>
        <taxon>Eutreptiales</taxon>
        <taxon>Eutreptiaceae</taxon>
        <taxon>Eutreptiella</taxon>
    </lineage>
</organism>
<gene>
    <name evidence="4" type="ORF">EGYM00163_LOCUS22330</name>
</gene>
<dbReference type="Gene3D" id="3.40.50.410">
    <property type="entry name" value="von Willebrand factor, type A domain"/>
    <property type="match status" value="1"/>
</dbReference>
<name>A0A7S4CZE4_9EUGL</name>
<feature type="domain" description="VWFA" evidence="2">
    <location>
        <begin position="278"/>
        <end position="451"/>
    </location>
</feature>
<feature type="region of interest" description="Disordered" evidence="1">
    <location>
        <begin position="1004"/>
        <end position="1134"/>
    </location>
</feature>
<dbReference type="InterPro" id="IPR036465">
    <property type="entry name" value="vWFA_dom_sf"/>
</dbReference>
<dbReference type="PROSITE" id="PS50234">
    <property type="entry name" value="VWFA"/>
    <property type="match status" value="1"/>
</dbReference>
<feature type="compositionally biased region" description="Acidic residues" evidence="1">
    <location>
        <begin position="1023"/>
        <end position="1032"/>
    </location>
</feature>
<evidence type="ECO:0000259" key="2">
    <source>
        <dbReference type="PROSITE" id="PS50234"/>
    </source>
</evidence>
<feature type="region of interest" description="Disordered" evidence="1">
    <location>
        <begin position="804"/>
        <end position="846"/>
    </location>
</feature>
<dbReference type="PROSITE" id="PS51468">
    <property type="entry name" value="VIT"/>
    <property type="match status" value="1"/>
</dbReference>